<dbReference type="NCBIfam" id="NF003211">
    <property type="entry name" value="PRK04173.1"/>
    <property type="match status" value="1"/>
</dbReference>
<dbReference type="SUPFAM" id="SSF55681">
    <property type="entry name" value="Class II aaRS and biotin synthetases"/>
    <property type="match status" value="1"/>
</dbReference>
<feature type="binding site" evidence="8">
    <location>
        <begin position="186"/>
        <end position="190"/>
    </location>
    <ligand>
        <name>substrate</name>
    </ligand>
</feature>
<dbReference type="AlphaFoldDB" id="A0A1F7U444"/>
<dbReference type="PRINTS" id="PR01043">
    <property type="entry name" value="TRNASYNTHGLY"/>
</dbReference>
<dbReference type="EC" id="6.1.1.14" evidence="8"/>
<dbReference type="STRING" id="1802391.A3D72_01190"/>
<name>A0A1F7U444_9BACT</name>
<evidence type="ECO:0000256" key="7">
    <source>
        <dbReference type="ARBA" id="ARBA00023146"/>
    </source>
</evidence>
<comment type="similarity">
    <text evidence="1 8">Belongs to the class-II aminoacyl-tRNA synthetase family.</text>
</comment>
<dbReference type="GO" id="GO:1990742">
    <property type="term" value="C:microvesicle"/>
    <property type="evidence" value="ECO:0007669"/>
    <property type="project" value="UniProtKB-ARBA"/>
</dbReference>
<keyword evidence="6 8" id="KW-0648">Protein biosynthesis</keyword>
<protein>
    <recommendedName>
        <fullName evidence="8">Glycine--tRNA ligase</fullName>
        <ecNumber evidence="8">6.1.1.14</ecNumber>
    </recommendedName>
    <alternativeName>
        <fullName evidence="8">Glycyl-tRNA synthetase</fullName>
        <shortName evidence="8">GlyRS</shortName>
    </alternativeName>
</protein>
<proteinExistence type="inferred from homology"/>
<feature type="binding site" evidence="8">
    <location>
        <begin position="171"/>
        <end position="173"/>
    </location>
    <ligand>
        <name>ATP</name>
        <dbReference type="ChEBI" id="CHEBI:30616"/>
    </ligand>
</feature>
<dbReference type="PANTHER" id="PTHR10745">
    <property type="entry name" value="GLYCYL-TRNA SYNTHETASE/DNA POLYMERASE SUBUNIT GAMMA-2"/>
    <property type="match status" value="1"/>
</dbReference>
<dbReference type="InterPro" id="IPR045864">
    <property type="entry name" value="aa-tRNA-synth_II/BPL/LPL"/>
</dbReference>
<comment type="catalytic activity">
    <reaction evidence="8">
        <text>tRNA(Gly) + glycine + ATP = glycyl-tRNA(Gly) + AMP + diphosphate</text>
        <dbReference type="Rhea" id="RHEA:16013"/>
        <dbReference type="Rhea" id="RHEA-COMP:9664"/>
        <dbReference type="Rhea" id="RHEA-COMP:9683"/>
        <dbReference type="ChEBI" id="CHEBI:30616"/>
        <dbReference type="ChEBI" id="CHEBI:33019"/>
        <dbReference type="ChEBI" id="CHEBI:57305"/>
        <dbReference type="ChEBI" id="CHEBI:78442"/>
        <dbReference type="ChEBI" id="CHEBI:78522"/>
        <dbReference type="ChEBI" id="CHEBI:456215"/>
        <dbReference type="EC" id="6.1.1.14"/>
    </reaction>
</comment>
<comment type="subcellular location">
    <subcellularLocation>
        <location evidence="8">Cytoplasm</location>
    </subcellularLocation>
</comment>
<sequence>MEKLVSLCKRRGFIFPGSDIYGGLAGIYDYGPLGVLLKQNLKAAWWKRVVQEREDVVGLDAAILMNAKTWEASGHTKFMTDALVECKKCHHRFRADKVGETCPDCKKGTFTEPRPFNLMLKTTVGPVEDEGSATFLRPETAQGIFVNFHTVQQSSRQKLPFGIAQIGKAFRNEITPGNFTFRTREFEQMELEYFIKPGEDKKWYEYWIKERMKWFLDIGFKKQNLRLREYPKEELAHYSKGTTDIEYAFPFAKGGWDEIEGIANRTDFDLKNHQEASKQDLSYFDEETKERVLSYVIEPSAGVDRIMLALLIDAFEEVEGGRTETTESNKDTETVLRLHPSIAPIKVAVLPLSKKEPLTKLGRDIAAGLRKRWMIQYDETASIGRRYRRQDEIGTPYCVTVDFESVDDNKVTVRERDSMKQERVGIAEIGEYFKDKIG</sequence>
<feature type="binding site" evidence="8">
    <location>
        <position position="94"/>
    </location>
    <ligand>
        <name>substrate</name>
    </ligand>
</feature>
<dbReference type="CDD" id="cd00774">
    <property type="entry name" value="GlyRS-like_core"/>
    <property type="match status" value="1"/>
</dbReference>
<evidence type="ECO:0000313" key="11">
    <source>
        <dbReference type="Proteomes" id="UP000176303"/>
    </source>
</evidence>
<comment type="subunit">
    <text evidence="8">Homodimer.</text>
</comment>
<evidence type="ECO:0000256" key="3">
    <source>
        <dbReference type="ARBA" id="ARBA00022598"/>
    </source>
</evidence>
<evidence type="ECO:0000256" key="5">
    <source>
        <dbReference type="ARBA" id="ARBA00022840"/>
    </source>
</evidence>
<dbReference type="EMBL" id="MGDZ01000063">
    <property type="protein sequence ID" value="OGL72467.1"/>
    <property type="molecule type" value="Genomic_DNA"/>
</dbReference>
<dbReference type="GO" id="GO:0005524">
    <property type="term" value="F:ATP binding"/>
    <property type="evidence" value="ECO:0007669"/>
    <property type="project" value="UniProtKB-UniRule"/>
</dbReference>
<dbReference type="GO" id="GO:0005737">
    <property type="term" value="C:cytoplasm"/>
    <property type="evidence" value="ECO:0007669"/>
    <property type="project" value="UniProtKB-SubCell"/>
</dbReference>
<organism evidence="10 11">
    <name type="scientific">Candidatus Uhrbacteria bacterium RIFCSPHIGHO2_02_FULL_57_19</name>
    <dbReference type="NCBI Taxonomy" id="1802391"/>
    <lineage>
        <taxon>Bacteria</taxon>
        <taxon>Candidatus Uhriibacteriota</taxon>
    </lineage>
</organism>
<dbReference type="Gene3D" id="3.40.50.800">
    <property type="entry name" value="Anticodon-binding domain"/>
    <property type="match status" value="1"/>
</dbReference>
<dbReference type="InterPro" id="IPR006195">
    <property type="entry name" value="aa-tRNA-synth_II"/>
</dbReference>
<dbReference type="InterPro" id="IPR002315">
    <property type="entry name" value="tRNA-synt_gly"/>
</dbReference>
<keyword evidence="2 8" id="KW-0963">Cytoplasm</keyword>
<dbReference type="InterPro" id="IPR004154">
    <property type="entry name" value="Anticodon-bd"/>
</dbReference>
<dbReference type="InterPro" id="IPR033731">
    <property type="entry name" value="GlyRS-like_core"/>
</dbReference>
<accession>A0A1F7U444</accession>
<feature type="binding site" evidence="8">
    <location>
        <begin position="302"/>
        <end position="305"/>
    </location>
    <ligand>
        <name>ATP</name>
        <dbReference type="ChEBI" id="CHEBI:30616"/>
    </ligand>
</feature>
<gene>
    <name evidence="8" type="primary">glyQS</name>
    <name evidence="10" type="ORF">A3D72_01190</name>
</gene>
<dbReference type="FunFam" id="3.40.50.800:FF:000002">
    <property type="entry name" value="Glycine--tRNA ligase"/>
    <property type="match status" value="1"/>
</dbReference>
<dbReference type="Gene3D" id="3.30.930.10">
    <property type="entry name" value="Bira Bifunctional Protein, Domain 2"/>
    <property type="match status" value="1"/>
</dbReference>
<evidence type="ECO:0000259" key="9">
    <source>
        <dbReference type="PROSITE" id="PS50862"/>
    </source>
</evidence>
<dbReference type="NCBIfam" id="TIGR00389">
    <property type="entry name" value="glyS_dimeric"/>
    <property type="match status" value="1"/>
</dbReference>
<dbReference type="GO" id="GO:0070062">
    <property type="term" value="C:extracellular exosome"/>
    <property type="evidence" value="ECO:0007669"/>
    <property type="project" value="UniProtKB-ARBA"/>
</dbReference>
<evidence type="ECO:0000256" key="1">
    <source>
        <dbReference type="ARBA" id="ARBA00008226"/>
    </source>
</evidence>
<dbReference type="CDD" id="cd00858">
    <property type="entry name" value="GlyRS_anticodon"/>
    <property type="match status" value="1"/>
</dbReference>
<dbReference type="GO" id="GO:0006426">
    <property type="term" value="P:glycyl-tRNA aminoacylation"/>
    <property type="evidence" value="ECO:0007669"/>
    <property type="project" value="UniProtKB-UniRule"/>
</dbReference>
<keyword evidence="7 8" id="KW-0030">Aminoacyl-tRNA synthetase</keyword>
<dbReference type="HAMAP" id="MF_00253_B">
    <property type="entry name" value="Gly_tRNA_synth_B"/>
    <property type="match status" value="1"/>
</dbReference>
<keyword evidence="4 8" id="KW-0547">Nucleotide-binding</keyword>
<dbReference type="GO" id="GO:0004820">
    <property type="term" value="F:glycine-tRNA ligase activity"/>
    <property type="evidence" value="ECO:0007669"/>
    <property type="project" value="UniProtKB-UniRule"/>
</dbReference>
<dbReference type="PROSITE" id="PS50862">
    <property type="entry name" value="AA_TRNA_LIGASE_II"/>
    <property type="match status" value="1"/>
</dbReference>
<feature type="binding site" evidence="8">
    <location>
        <begin position="258"/>
        <end position="259"/>
    </location>
    <ligand>
        <name>ATP</name>
        <dbReference type="ChEBI" id="CHEBI:30616"/>
    </ligand>
</feature>
<comment type="function">
    <text evidence="8">Catalyzes the attachment of glycine to tRNA(Gly).</text>
</comment>
<comment type="caution">
    <text evidence="10">The sequence shown here is derived from an EMBL/GenBank/DDBJ whole genome shotgun (WGS) entry which is preliminary data.</text>
</comment>
<keyword evidence="5 8" id="KW-0067">ATP-binding</keyword>
<evidence type="ECO:0000256" key="6">
    <source>
        <dbReference type="ARBA" id="ARBA00022917"/>
    </source>
</evidence>
<evidence type="ECO:0000256" key="4">
    <source>
        <dbReference type="ARBA" id="ARBA00022741"/>
    </source>
</evidence>
<dbReference type="GO" id="GO:0004081">
    <property type="term" value="F:bis(5'-nucleosyl)-tetraphosphatase (asymmetrical) activity"/>
    <property type="evidence" value="ECO:0007669"/>
    <property type="project" value="UniProtKB-ARBA"/>
</dbReference>
<dbReference type="PANTHER" id="PTHR10745:SF8">
    <property type="entry name" value="DNA POLYMERASE SUBUNIT GAMMA-2, MITOCHONDRIAL"/>
    <property type="match status" value="1"/>
</dbReference>
<reference evidence="10 11" key="1">
    <citation type="journal article" date="2016" name="Nat. Commun.">
        <title>Thousands of microbial genomes shed light on interconnected biogeochemical processes in an aquifer system.</title>
        <authorList>
            <person name="Anantharaman K."/>
            <person name="Brown C.T."/>
            <person name="Hug L.A."/>
            <person name="Sharon I."/>
            <person name="Castelle C.J."/>
            <person name="Probst A.J."/>
            <person name="Thomas B.C."/>
            <person name="Singh A."/>
            <person name="Wilkins M.J."/>
            <person name="Karaoz U."/>
            <person name="Brodie E.L."/>
            <person name="Williams K.H."/>
            <person name="Hubbard S.S."/>
            <person name="Banfield J.F."/>
        </authorList>
    </citation>
    <scope>NUCLEOTIDE SEQUENCE [LARGE SCALE GENOMIC DNA]</scope>
</reference>
<feature type="domain" description="Aminoacyl-transfer RNA synthetases class-II family profile" evidence="9">
    <location>
        <begin position="2"/>
        <end position="340"/>
    </location>
</feature>
<feature type="binding site" evidence="8">
    <location>
        <begin position="298"/>
        <end position="302"/>
    </location>
    <ligand>
        <name>substrate</name>
    </ligand>
</feature>
<dbReference type="InterPro" id="IPR022961">
    <property type="entry name" value="Gly_tRNA_ligase_bac"/>
</dbReference>
<evidence type="ECO:0000256" key="8">
    <source>
        <dbReference type="HAMAP-Rule" id="MF_00253"/>
    </source>
</evidence>
<feature type="binding site" evidence="8">
    <location>
        <begin position="181"/>
        <end position="186"/>
    </location>
    <ligand>
        <name>ATP</name>
        <dbReference type="ChEBI" id="CHEBI:30616"/>
    </ligand>
</feature>
<evidence type="ECO:0000313" key="10">
    <source>
        <dbReference type="EMBL" id="OGL72467.1"/>
    </source>
</evidence>
<feature type="binding site" evidence="8">
    <location>
        <position position="139"/>
    </location>
    <ligand>
        <name>substrate</name>
    </ligand>
</feature>
<keyword evidence="3 8" id="KW-0436">Ligase</keyword>
<dbReference type="InterPro" id="IPR036621">
    <property type="entry name" value="Anticodon-bd_dom_sf"/>
</dbReference>
<dbReference type="Pfam" id="PF03129">
    <property type="entry name" value="HGTP_anticodon"/>
    <property type="match status" value="1"/>
</dbReference>
<dbReference type="Proteomes" id="UP000176303">
    <property type="component" value="Unassembled WGS sequence"/>
</dbReference>
<dbReference type="SUPFAM" id="SSF52954">
    <property type="entry name" value="Class II aaRS ABD-related"/>
    <property type="match status" value="1"/>
</dbReference>
<evidence type="ECO:0000256" key="2">
    <source>
        <dbReference type="ARBA" id="ARBA00022490"/>
    </source>
</evidence>
<dbReference type="InterPro" id="IPR002314">
    <property type="entry name" value="aa-tRNA-synt_IIb"/>
</dbReference>
<dbReference type="GO" id="GO:0015966">
    <property type="term" value="P:diadenosine tetraphosphate biosynthetic process"/>
    <property type="evidence" value="ECO:0007669"/>
    <property type="project" value="UniProtKB-ARBA"/>
</dbReference>
<dbReference type="InterPro" id="IPR027031">
    <property type="entry name" value="Gly-tRNA_synthase/POLG2"/>
</dbReference>
<dbReference type="Pfam" id="PF00587">
    <property type="entry name" value="tRNA-synt_2b"/>
    <property type="match status" value="1"/>
</dbReference>